<proteinExistence type="predicted"/>
<dbReference type="AlphaFoldDB" id="A0A921V490"/>
<sequence length="55" mass="6853">MYECSLHAYPNQWHRLWQLRRRWIGAKIIPAAECELVCQLEWSWRLPPQNQRMMQ</sequence>
<comment type="caution">
    <text evidence="1">The sequence shown here is derived from an EMBL/GenBank/DDBJ whole genome shotgun (WGS) entry which is preliminary data.</text>
</comment>
<organism evidence="1 2">
    <name type="scientific">Sorghum bicolor</name>
    <name type="common">Sorghum</name>
    <name type="synonym">Sorghum vulgare</name>
    <dbReference type="NCBI Taxonomy" id="4558"/>
    <lineage>
        <taxon>Eukaryota</taxon>
        <taxon>Viridiplantae</taxon>
        <taxon>Streptophyta</taxon>
        <taxon>Embryophyta</taxon>
        <taxon>Tracheophyta</taxon>
        <taxon>Spermatophyta</taxon>
        <taxon>Magnoliopsida</taxon>
        <taxon>Liliopsida</taxon>
        <taxon>Poales</taxon>
        <taxon>Poaceae</taxon>
        <taxon>PACMAD clade</taxon>
        <taxon>Panicoideae</taxon>
        <taxon>Andropogonodae</taxon>
        <taxon>Andropogoneae</taxon>
        <taxon>Sorghinae</taxon>
        <taxon>Sorghum</taxon>
    </lineage>
</organism>
<gene>
    <name evidence="1" type="ORF">BDA96_01G542000</name>
</gene>
<evidence type="ECO:0000313" key="2">
    <source>
        <dbReference type="Proteomes" id="UP000807115"/>
    </source>
</evidence>
<evidence type="ECO:0000313" key="1">
    <source>
        <dbReference type="EMBL" id="KAG0552836.1"/>
    </source>
</evidence>
<reference evidence="1" key="1">
    <citation type="journal article" date="2019" name="BMC Genomics">
        <title>A new reference genome for Sorghum bicolor reveals high levels of sequence similarity between sweet and grain genotypes: implications for the genetics of sugar metabolism.</title>
        <authorList>
            <person name="Cooper E.A."/>
            <person name="Brenton Z.W."/>
            <person name="Flinn B.S."/>
            <person name="Jenkins J."/>
            <person name="Shu S."/>
            <person name="Flowers D."/>
            <person name="Luo F."/>
            <person name="Wang Y."/>
            <person name="Xia P."/>
            <person name="Barry K."/>
            <person name="Daum C."/>
            <person name="Lipzen A."/>
            <person name="Yoshinaga Y."/>
            <person name="Schmutz J."/>
            <person name="Saski C."/>
            <person name="Vermerris W."/>
            <person name="Kresovich S."/>
        </authorList>
    </citation>
    <scope>NUCLEOTIDE SEQUENCE</scope>
</reference>
<accession>A0A921V490</accession>
<protein>
    <submittedName>
        <fullName evidence="1">Uncharacterized protein</fullName>
    </submittedName>
</protein>
<reference evidence="1" key="2">
    <citation type="submission" date="2020-10" db="EMBL/GenBank/DDBJ databases">
        <authorList>
            <person name="Cooper E.A."/>
            <person name="Brenton Z.W."/>
            <person name="Flinn B.S."/>
            <person name="Jenkins J."/>
            <person name="Shu S."/>
            <person name="Flowers D."/>
            <person name="Luo F."/>
            <person name="Wang Y."/>
            <person name="Xia P."/>
            <person name="Barry K."/>
            <person name="Daum C."/>
            <person name="Lipzen A."/>
            <person name="Yoshinaga Y."/>
            <person name="Schmutz J."/>
            <person name="Saski C."/>
            <person name="Vermerris W."/>
            <person name="Kresovich S."/>
        </authorList>
    </citation>
    <scope>NUCLEOTIDE SEQUENCE</scope>
</reference>
<name>A0A921V490_SORBI</name>
<dbReference type="EMBL" id="CM027680">
    <property type="protein sequence ID" value="KAG0552836.1"/>
    <property type="molecule type" value="Genomic_DNA"/>
</dbReference>
<dbReference type="Proteomes" id="UP000807115">
    <property type="component" value="Chromosome 1"/>
</dbReference>